<evidence type="ECO:0000313" key="2">
    <source>
        <dbReference type="Proteomes" id="UP000061348"/>
    </source>
</evidence>
<reference evidence="1 2" key="1">
    <citation type="submission" date="2015-05" db="EMBL/GenBank/DDBJ databases">
        <title>A genomic and transcriptomic approach to investigate the blue pigment phenotype in Pseudomonas fluorescens.</title>
        <authorList>
            <person name="Andreani N.A."/>
            <person name="Cardazzo B."/>
        </authorList>
    </citation>
    <scope>NUCLEOTIDE SEQUENCE [LARGE SCALE GENOMIC DNA]</scope>
    <source>
        <strain evidence="1 2">Ps_22</strain>
    </source>
</reference>
<evidence type="ECO:0000313" key="1">
    <source>
        <dbReference type="EMBL" id="KWV86614.1"/>
    </source>
</evidence>
<accession>A0A109LFM5</accession>
<organism evidence="1 2">
    <name type="scientific">Pseudomonas fluorescens</name>
    <dbReference type="NCBI Taxonomy" id="294"/>
    <lineage>
        <taxon>Bacteria</taxon>
        <taxon>Pseudomonadati</taxon>
        <taxon>Pseudomonadota</taxon>
        <taxon>Gammaproteobacteria</taxon>
        <taxon>Pseudomonadales</taxon>
        <taxon>Pseudomonadaceae</taxon>
        <taxon>Pseudomonas</taxon>
    </lineage>
</organism>
<proteinExistence type="predicted"/>
<gene>
    <name evidence="1" type="ORF">PFLmoz3_03698</name>
</gene>
<dbReference type="AlphaFoldDB" id="A0A109LFM5"/>
<protein>
    <submittedName>
        <fullName evidence="1">Uncharacterized protein</fullName>
    </submittedName>
</protein>
<sequence length="107" mass="11278">MVAGALGGDGQAVQLARQADGEVADVDHFLHFTQTFLGDLAGLPGNEFAQVGLVLAQYVAELAHQLATSRRRHFAPGFECMLGATDLLLHLGGTFPMDTADTAAINR</sequence>
<dbReference type="EMBL" id="LCYA01000092">
    <property type="protein sequence ID" value="KWV86614.1"/>
    <property type="molecule type" value="Genomic_DNA"/>
</dbReference>
<comment type="caution">
    <text evidence="1">The sequence shown here is derived from an EMBL/GenBank/DDBJ whole genome shotgun (WGS) entry which is preliminary data.</text>
</comment>
<name>A0A109LFM5_PSEFL</name>
<dbReference type="Proteomes" id="UP000061348">
    <property type="component" value="Unassembled WGS sequence"/>
</dbReference>